<sequence>MRIYDAINIKQLIGSPGVGKTAILGGLASRIMAKEVPESLTDKHALSPDLASLIAGSTRTNPRRS</sequence>
<gene>
    <name evidence="1" type="ORF">BJ138DRAFT_1117704</name>
</gene>
<accession>A0ACB7ZYW8</accession>
<reference evidence="1" key="1">
    <citation type="journal article" date="2021" name="New Phytol.">
        <title>Evolutionary innovations through gain and loss of genes in the ectomycorrhizal Boletales.</title>
        <authorList>
            <person name="Wu G."/>
            <person name="Miyauchi S."/>
            <person name="Morin E."/>
            <person name="Kuo A."/>
            <person name="Drula E."/>
            <person name="Varga T."/>
            <person name="Kohler A."/>
            <person name="Feng B."/>
            <person name="Cao Y."/>
            <person name="Lipzen A."/>
            <person name="Daum C."/>
            <person name="Hundley H."/>
            <person name="Pangilinan J."/>
            <person name="Johnson J."/>
            <person name="Barry K."/>
            <person name="LaButti K."/>
            <person name="Ng V."/>
            <person name="Ahrendt S."/>
            <person name="Min B."/>
            <person name="Choi I.G."/>
            <person name="Park H."/>
            <person name="Plett J.M."/>
            <person name="Magnuson J."/>
            <person name="Spatafora J.W."/>
            <person name="Nagy L.G."/>
            <person name="Henrissat B."/>
            <person name="Grigoriev I.V."/>
            <person name="Yang Z.L."/>
            <person name="Xu J."/>
            <person name="Martin F.M."/>
        </authorList>
    </citation>
    <scope>NUCLEOTIDE SEQUENCE</scope>
    <source>
        <strain evidence="1">ATCC 28755</strain>
    </source>
</reference>
<evidence type="ECO:0000313" key="1">
    <source>
        <dbReference type="EMBL" id="KAH7906306.1"/>
    </source>
</evidence>
<dbReference type="EMBL" id="MU268039">
    <property type="protein sequence ID" value="KAH7906306.1"/>
    <property type="molecule type" value="Genomic_DNA"/>
</dbReference>
<proteinExistence type="predicted"/>
<dbReference type="Proteomes" id="UP000790377">
    <property type="component" value="Unassembled WGS sequence"/>
</dbReference>
<keyword evidence="2" id="KW-1185">Reference proteome</keyword>
<comment type="caution">
    <text evidence="1">The sequence shown here is derived from an EMBL/GenBank/DDBJ whole genome shotgun (WGS) entry which is preliminary data.</text>
</comment>
<organism evidence="1 2">
    <name type="scientific">Hygrophoropsis aurantiaca</name>
    <dbReference type="NCBI Taxonomy" id="72124"/>
    <lineage>
        <taxon>Eukaryota</taxon>
        <taxon>Fungi</taxon>
        <taxon>Dikarya</taxon>
        <taxon>Basidiomycota</taxon>
        <taxon>Agaricomycotina</taxon>
        <taxon>Agaricomycetes</taxon>
        <taxon>Agaricomycetidae</taxon>
        <taxon>Boletales</taxon>
        <taxon>Coniophorineae</taxon>
        <taxon>Hygrophoropsidaceae</taxon>
        <taxon>Hygrophoropsis</taxon>
    </lineage>
</organism>
<name>A0ACB7ZYW8_9AGAM</name>
<protein>
    <submittedName>
        <fullName evidence="1">Uncharacterized protein</fullName>
    </submittedName>
</protein>
<evidence type="ECO:0000313" key="2">
    <source>
        <dbReference type="Proteomes" id="UP000790377"/>
    </source>
</evidence>